<keyword evidence="4" id="KW-1185">Reference proteome</keyword>
<evidence type="ECO:0000259" key="2">
    <source>
        <dbReference type="Pfam" id="PF14529"/>
    </source>
</evidence>
<dbReference type="Pfam" id="PF14529">
    <property type="entry name" value="Exo_endo_phos_2"/>
    <property type="match status" value="1"/>
</dbReference>
<dbReference type="OrthoDB" id="6157305at2759"/>
<dbReference type="Gene3D" id="3.60.10.10">
    <property type="entry name" value="Endonuclease/exonuclease/phosphatase"/>
    <property type="match status" value="1"/>
</dbReference>
<accession>A0A8X6YD88</accession>
<dbReference type="InterPro" id="IPR036691">
    <property type="entry name" value="Endo/exonu/phosph_ase_sf"/>
</dbReference>
<comment type="caution">
    <text evidence="3">The sequence shown here is derived from an EMBL/GenBank/DDBJ whole genome shotgun (WGS) entry which is preliminary data.</text>
</comment>
<protein>
    <recommendedName>
        <fullName evidence="2">Endonuclease/exonuclease/phosphatase domain-containing protein</fullName>
    </recommendedName>
</protein>
<dbReference type="EMBL" id="BMAV01018396">
    <property type="protein sequence ID" value="GFY70720.1"/>
    <property type="molecule type" value="Genomic_DNA"/>
</dbReference>
<reference evidence="3" key="1">
    <citation type="submission" date="2020-08" db="EMBL/GenBank/DDBJ databases">
        <title>Multicomponent nature underlies the extraordinary mechanical properties of spider dragline silk.</title>
        <authorList>
            <person name="Kono N."/>
            <person name="Nakamura H."/>
            <person name="Mori M."/>
            <person name="Yoshida Y."/>
            <person name="Ohtoshi R."/>
            <person name="Malay A.D."/>
            <person name="Moran D.A.P."/>
            <person name="Tomita M."/>
            <person name="Numata K."/>
            <person name="Arakawa K."/>
        </authorList>
    </citation>
    <scope>NUCLEOTIDE SEQUENCE</scope>
</reference>
<gene>
    <name evidence="3" type="ORF">TNIN_27491</name>
</gene>
<name>A0A8X6YD88_9ARAC</name>
<evidence type="ECO:0000313" key="3">
    <source>
        <dbReference type="EMBL" id="GFY70720.1"/>
    </source>
</evidence>
<dbReference type="InterPro" id="IPR005135">
    <property type="entry name" value="Endo/exonuclease/phosphatase"/>
</dbReference>
<dbReference type="GO" id="GO:0003824">
    <property type="term" value="F:catalytic activity"/>
    <property type="evidence" value="ECO:0007669"/>
    <property type="project" value="InterPro"/>
</dbReference>
<dbReference type="AlphaFoldDB" id="A0A8X6YD88"/>
<evidence type="ECO:0000256" key="1">
    <source>
        <dbReference type="SAM" id="MobiDB-lite"/>
    </source>
</evidence>
<dbReference type="Proteomes" id="UP000886998">
    <property type="component" value="Unassembled WGS sequence"/>
</dbReference>
<sequence>MLCSDFNAHSIRWNCRDAGKMMEELLNSDVYELIYQYSDIHTFLHYNGTCINPDLTLTTANIADHADREKRKSPTVSTPKVNVGLGMHTNGITGPHRREDNYGTRLSRYAGKLCCSTSSTRFSFETGWSSTTQLR</sequence>
<feature type="region of interest" description="Disordered" evidence="1">
    <location>
        <begin position="66"/>
        <end position="99"/>
    </location>
</feature>
<proteinExistence type="predicted"/>
<evidence type="ECO:0000313" key="4">
    <source>
        <dbReference type="Proteomes" id="UP000886998"/>
    </source>
</evidence>
<feature type="domain" description="Endonuclease/exonuclease/phosphatase" evidence="2">
    <location>
        <begin position="2"/>
        <end position="69"/>
    </location>
</feature>
<organism evidence="3 4">
    <name type="scientific">Trichonephila inaurata madagascariensis</name>
    <dbReference type="NCBI Taxonomy" id="2747483"/>
    <lineage>
        <taxon>Eukaryota</taxon>
        <taxon>Metazoa</taxon>
        <taxon>Ecdysozoa</taxon>
        <taxon>Arthropoda</taxon>
        <taxon>Chelicerata</taxon>
        <taxon>Arachnida</taxon>
        <taxon>Araneae</taxon>
        <taxon>Araneomorphae</taxon>
        <taxon>Entelegynae</taxon>
        <taxon>Araneoidea</taxon>
        <taxon>Nephilidae</taxon>
        <taxon>Trichonephila</taxon>
        <taxon>Trichonephila inaurata</taxon>
    </lineage>
</organism>